<gene>
    <name evidence="9" type="primary">Aste57867_9414</name>
    <name evidence="8" type="ORF">As57867_009378</name>
    <name evidence="9" type="ORF">ASTE57867_9414</name>
</gene>
<keyword evidence="10" id="KW-1185">Reference proteome</keyword>
<dbReference type="CDD" id="cd07989">
    <property type="entry name" value="LPLAT_AGPAT-like"/>
    <property type="match status" value="1"/>
</dbReference>
<feature type="transmembrane region" description="Helical" evidence="6">
    <location>
        <begin position="411"/>
        <end position="429"/>
    </location>
</feature>
<reference evidence="9 10" key="1">
    <citation type="submission" date="2019-03" db="EMBL/GenBank/DDBJ databases">
        <authorList>
            <person name="Gaulin E."/>
            <person name="Dumas B."/>
        </authorList>
    </citation>
    <scope>NUCLEOTIDE SEQUENCE [LARGE SCALE GENOMIC DNA]</scope>
    <source>
        <strain evidence="9">CBS 568.67</strain>
    </source>
</reference>
<dbReference type="PANTHER" id="PTHR10434">
    <property type="entry name" value="1-ACYL-SN-GLYCEROL-3-PHOSPHATE ACYLTRANSFERASE"/>
    <property type="match status" value="1"/>
</dbReference>
<name>A0A485KN70_9STRA</name>
<dbReference type="AlphaFoldDB" id="A0A485KN70"/>
<feature type="domain" description="Phospholipid/glycerol acyltransferase" evidence="7">
    <location>
        <begin position="199"/>
        <end position="315"/>
    </location>
</feature>
<dbReference type="InterPro" id="IPR002123">
    <property type="entry name" value="Plipid/glycerol_acylTrfase"/>
</dbReference>
<dbReference type="SMART" id="SM00563">
    <property type="entry name" value="PlsC"/>
    <property type="match status" value="1"/>
</dbReference>
<feature type="transmembrane region" description="Helical" evidence="6">
    <location>
        <begin position="122"/>
        <end position="146"/>
    </location>
</feature>
<evidence type="ECO:0000259" key="7">
    <source>
        <dbReference type="SMART" id="SM00563"/>
    </source>
</evidence>
<comment type="pathway">
    <text evidence="1">Lipid metabolism.</text>
</comment>
<evidence type="ECO:0000256" key="5">
    <source>
        <dbReference type="ARBA" id="ARBA00023315"/>
    </source>
</evidence>
<keyword evidence="3" id="KW-0808">Transferase</keyword>
<feature type="transmembrane region" description="Helical" evidence="6">
    <location>
        <begin position="379"/>
        <end position="405"/>
    </location>
</feature>
<keyword evidence="2" id="KW-0444">Lipid biosynthesis</keyword>
<evidence type="ECO:0000256" key="6">
    <source>
        <dbReference type="SAM" id="Phobius"/>
    </source>
</evidence>
<evidence type="ECO:0000256" key="3">
    <source>
        <dbReference type="ARBA" id="ARBA00022679"/>
    </source>
</evidence>
<proteinExistence type="predicted"/>
<dbReference type="GO" id="GO:0003841">
    <property type="term" value="F:1-acylglycerol-3-phosphate O-acyltransferase activity"/>
    <property type="evidence" value="ECO:0007669"/>
    <property type="project" value="TreeGrafter"/>
</dbReference>
<sequence length="437" mass="49372">MEETFKKLDIESRLKKIEGEVDAFLKSVDTLKKTTTLSQRNHERKKLYKVSEFIRLDIEEELLKLHEETPGTPEKPAPSDELSKCKDPLVVDFAARVNAIRKQLTLEILPSDKSILEKVYMVVRLLTFAIIMFGGFMIVFVLIPLRWSHLIFRKLGVKNNYLPMDWIQSTFGLWLCLASGIQIYTNGRENLGDKLTDSTIAMFTHGSNLDGLMIQGTSPTTLKFIGKKALFMIPIVGWSFRWAFGNIPIDRSNIEASKRSLKALASAVIDYGRSVAISPEGTRSKCGQLEDFKKGPFYLQTDVKKSITPCLVHGAYELWPPGRLFTLSGKAYVDYLPQFHVDPKKSRNANRLALRRVYLEGLAKTVRDDLSTPPDTLHVLYHVACIAFFWVFILGGVSLICHLVASFSGLFGLTSVGMWQMIATTMLGLETFMHFTC</sequence>
<organism evidence="9 10">
    <name type="scientific">Aphanomyces stellatus</name>
    <dbReference type="NCBI Taxonomy" id="120398"/>
    <lineage>
        <taxon>Eukaryota</taxon>
        <taxon>Sar</taxon>
        <taxon>Stramenopiles</taxon>
        <taxon>Oomycota</taxon>
        <taxon>Saprolegniomycetes</taxon>
        <taxon>Saprolegniales</taxon>
        <taxon>Verrucalvaceae</taxon>
        <taxon>Aphanomyces</taxon>
    </lineage>
</organism>
<dbReference type="SUPFAM" id="SSF69593">
    <property type="entry name" value="Glycerol-3-phosphate (1)-acyltransferase"/>
    <property type="match status" value="1"/>
</dbReference>
<evidence type="ECO:0000313" key="9">
    <source>
        <dbReference type="EMBL" id="VFT86294.1"/>
    </source>
</evidence>
<keyword evidence="4" id="KW-0443">Lipid metabolism</keyword>
<reference evidence="8" key="2">
    <citation type="submission" date="2019-06" db="EMBL/GenBank/DDBJ databases">
        <title>Genomics analysis of Aphanomyces spp. identifies a new class of oomycete effector associated with host adaptation.</title>
        <authorList>
            <person name="Gaulin E."/>
        </authorList>
    </citation>
    <scope>NUCLEOTIDE SEQUENCE</scope>
    <source>
        <strain evidence="8">CBS 578.67</strain>
    </source>
</reference>
<keyword evidence="5" id="KW-0012">Acyltransferase</keyword>
<evidence type="ECO:0000313" key="8">
    <source>
        <dbReference type="EMBL" id="KAF0700028.1"/>
    </source>
</evidence>
<dbReference type="Proteomes" id="UP000332933">
    <property type="component" value="Unassembled WGS sequence"/>
</dbReference>
<dbReference type="PANTHER" id="PTHR10434:SF64">
    <property type="entry name" value="1-ACYL-SN-GLYCEROL-3-PHOSPHATE ACYLTRANSFERASE-RELATED"/>
    <property type="match status" value="1"/>
</dbReference>
<dbReference type="EMBL" id="VJMH01005141">
    <property type="protein sequence ID" value="KAF0700028.1"/>
    <property type="molecule type" value="Genomic_DNA"/>
</dbReference>
<evidence type="ECO:0000256" key="1">
    <source>
        <dbReference type="ARBA" id="ARBA00005189"/>
    </source>
</evidence>
<protein>
    <submittedName>
        <fullName evidence="9">Aste57867_9414 protein</fullName>
    </submittedName>
</protein>
<keyword evidence="6" id="KW-1133">Transmembrane helix</keyword>
<keyword evidence="6" id="KW-0472">Membrane</keyword>
<evidence type="ECO:0000256" key="4">
    <source>
        <dbReference type="ARBA" id="ARBA00023098"/>
    </source>
</evidence>
<keyword evidence="6" id="KW-0812">Transmembrane</keyword>
<dbReference type="EMBL" id="CAADRA010005162">
    <property type="protein sequence ID" value="VFT86294.1"/>
    <property type="molecule type" value="Genomic_DNA"/>
</dbReference>
<evidence type="ECO:0000313" key="10">
    <source>
        <dbReference type="Proteomes" id="UP000332933"/>
    </source>
</evidence>
<accession>A0A485KN70</accession>
<evidence type="ECO:0000256" key="2">
    <source>
        <dbReference type="ARBA" id="ARBA00022516"/>
    </source>
</evidence>
<dbReference type="GO" id="GO:0006654">
    <property type="term" value="P:phosphatidic acid biosynthetic process"/>
    <property type="evidence" value="ECO:0007669"/>
    <property type="project" value="TreeGrafter"/>
</dbReference>
<dbReference type="Pfam" id="PF01553">
    <property type="entry name" value="Acyltransferase"/>
    <property type="match status" value="1"/>
</dbReference>
<dbReference type="OrthoDB" id="417078at2759"/>